<dbReference type="EMBL" id="UASS01000040">
    <property type="protein sequence ID" value="SPX62797.1"/>
    <property type="molecule type" value="Genomic_DNA"/>
</dbReference>
<keyword evidence="4" id="KW-1185">Reference proteome</keyword>
<dbReference type="Proteomes" id="UP000054698">
    <property type="component" value="Unassembled WGS sequence"/>
</dbReference>
<feature type="transmembrane region" description="Helical" evidence="1">
    <location>
        <begin position="440"/>
        <end position="464"/>
    </location>
</feature>
<protein>
    <submittedName>
        <fullName evidence="2">Dot/Icm T4SS effector</fullName>
    </submittedName>
</protein>
<keyword evidence="1" id="KW-1133">Transmembrane helix</keyword>
<dbReference type="RefSeq" id="WP_058445420.1">
    <property type="nucleotide sequence ID" value="NZ_CAAAHT010000045.1"/>
</dbReference>
<dbReference type="Proteomes" id="UP000251942">
    <property type="component" value="Unassembled WGS sequence"/>
</dbReference>
<dbReference type="PATRIC" id="fig|453.4.peg.1629"/>
<proteinExistence type="predicted"/>
<organism evidence="2 4">
    <name type="scientific">Legionella feeleii</name>
    <dbReference type="NCBI Taxonomy" id="453"/>
    <lineage>
        <taxon>Bacteria</taxon>
        <taxon>Pseudomonadati</taxon>
        <taxon>Pseudomonadota</taxon>
        <taxon>Gammaproteobacteria</taxon>
        <taxon>Legionellales</taxon>
        <taxon>Legionellaceae</taxon>
        <taxon>Legionella</taxon>
    </lineage>
</organism>
<keyword evidence="1" id="KW-0812">Transmembrane</keyword>
<name>A0A0W0TSU0_9GAMM</name>
<dbReference type="OrthoDB" id="5654188at2"/>
<evidence type="ECO:0000313" key="2">
    <source>
        <dbReference type="EMBL" id="KTC98738.1"/>
    </source>
</evidence>
<sequence length="582" mass="64571">MYYAYAISLMYHLKSLGSQHEHKTQIFELLELNTAEEELLNKILEKPGFVSPADIRIIELILEPKLRKTAAEKIISDFLKDPRGSSLFSAVAFKFKELVKAKLSREHQEIITQIQVPEDDRSKQEFNEAEIYRVPNIYAAISNYTTQLAEEIIRDPEVADKVTRLKDVVTGVNGADPDDKAINQAEAELLQAIDAFFQTKIVAFFQANERQQLKAYSARLQDSRSWGTEEALNALHGMITGNGLHLDQGHWEEHTERPINFKNFKNGSPVVLYAADESPDMILDNWRNSHWVSQIPAKKDLQILLVDNPGDETIKAILARSDEIDVLLKAYLAKPLPASITADKDKSQEKRLKTSLAIATATLKEKLLAELLDQIQEGKSIDFEKNYAYQQLIECKRAVEFITDDNHDQAAKIDFLKTYEEQAKLNPTGWEIFGRFIKGFLLASLSTVLGTLVGAAIGGVLGSAAGPGGSIVGAVWGAFKGGNVAVLAGTGVGGFFGSALWILQMLPPVNAVQEYTAQARKAVQNSLEYRVIKAVERDEVEESLEHDDTGSMTADVERLASSVGEDNVQSDQSVQTSQFLAF</sequence>
<feature type="transmembrane region" description="Helical" evidence="1">
    <location>
        <begin position="484"/>
        <end position="503"/>
    </location>
</feature>
<gene>
    <name evidence="2" type="ORF">Lfee_1488</name>
    <name evidence="3" type="ORF">NCTC12022_03564</name>
</gene>
<evidence type="ECO:0000313" key="3">
    <source>
        <dbReference type="EMBL" id="SPX62797.1"/>
    </source>
</evidence>
<dbReference type="AlphaFoldDB" id="A0A0W0TSU0"/>
<evidence type="ECO:0000313" key="4">
    <source>
        <dbReference type="Proteomes" id="UP000054698"/>
    </source>
</evidence>
<accession>A0A0W0TSU0</accession>
<dbReference type="EMBL" id="LNYB01000064">
    <property type="protein sequence ID" value="KTC98738.1"/>
    <property type="molecule type" value="Genomic_DNA"/>
</dbReference>
<evidence type="ECO:0000313" key="5">
    <source>
        <dbReference type="Proteomes" id="UP000251942"/>
    </source>
</evidence>
<reference evidence="2 4" key="1">
    <citation type="submission" date="2015-11" db="EMBL/GenBank/DDBJ databases">
        <title>Genomic analysis of 38 Legionella species identifies large and diverse effector repertoires.</title>
        <authorList>
            <person name="Burstein D."/>
            <person name="Amaro F."/>
            <person name="Zusman T."/>
            <person name="Lifshitz Z."/>
            <person name="Cohen O."/>
            <person name="Gilbert J.A."/>
            <person name="Pupko T."/>
            <person name="Shuman H.A."/>
            <person name="Segal G."/>
        </authorList>
    </citation>
    <scope>NUCLEOTIDE SEQUENCE [LARGE SCALE GENOMIC DNA]</scope>
    <source>
        <strain evidence="2 4">WO-44C</strain>
    </source>
</reference>
<keyword evidence="1" id="KW-0472">Membrane</keyword>
<reference evidence="3 5" key="2">
    <citation type="submission" date="2018-06" db="EMBL/GenBank/DDBJ databases">
        <authorList>
            <consortium name="Pathogen Informatics"/>
            <person name="Doyle S."/>
        </authorList>
    </citation>
    <scope>NUCLEOTIDE SEQUENCE [LARGE SCALE GENOMIC DNA]</scope>
    <source>
        <strain evidence="3 5">NCTC12022</strain>
    </source>
</reference>
<evidence type="ECO:0000256" key="1">
    <source>
        <dbReference type="SAM" id="Phobius"/>
    </source>
</evidence>